<dbReference type="PANTHER" id="PTHR36842">
    <property type="entry name" value="PROTEIN TOLB HOMOLOG"/>
    <property type="match status" value="1"/>
</dbReference>
<sequence precursor="true">MKLSGYHALMLLFIIGLIAIAILPGISSAALKDTSTGTIYQTLEDAATANTGSDILFLISNTSVTLTPGKNIVQFPNTITIQQNKTYTGGKTDKDFIFVNATIGFNGNSQTYTLSPTGSSHFLIFSYDQTGTFQNNSLFEITGNSNTFNLGESHPSLIAGSFTGTGVNLTGNYNSLNSWIGELEDANGDGYASDLSIVFNLAGSYNSISDTQSCPLNTQASGGIGLKVTGNFNGAPGSASVTSPPTSGETSPPIYIDTSQIYSAPGGKIYIAPSANGNVIRDDNFNLNTQPQIYLSNGTAGTQTTSWYFFNSSWSPSGGNRNLTIDTSQWSFPFGGNVSLVAGISNITGQSTDIIQNSSLFLDSTTGESSGILKNDTSSLKFNTISAVVPVGMSIGNNTYLDKNNNIVSTPGSLGYVTVLDFNPYYSLPNENFNSTRTTDWSSIPDFTAAHNLTLVVENKTSHALLGNISYNQDLDLLTSGVDSGLAVLGNNLAISSTGNSTNFTMTNAELNSVFNNPATLTMYPNNFPFAGYGNITITATTDSGTTTTLFDKGTWLNYAGFVNYPSQNVTVIGNSSISLPVLHFSKYDFFETAPVANFTGTPTNGNAPLTVQFTDTSAYSNPDSWNWSFGDGNFSVAQNPAHTYVSAGSYTVSLTSADVGGSNTTTIANYINVSAALPVPIFTGTPTSGAEPLNVQFNDTTPGTGIQYWNWSFGDTTWSNTTDVTAKNVTHLYTAIGSYTVSLSVTNSSGISSPATVTNTTTIANYINISAALPIPIFTGTPTSGPEPLSVQFNDTTPGAGIQYWNWSFGDATWFNTTDVTAKNVTHPYSSAGSYTVNLSVTNSSGLSFPATITNTTTIANYINVSAALPVPIFTGTPTSGAEPLSVQFNDTTPGTGIQYWNWSFGDGNWFNTTDVTAKNVTHPYTAIGSYTVSLSVTNSSGIISPATVTNTTTIANYINVSAALPIPIFTGTPTSGFEPLSVQFNDTTPGTGIRYWNWSFGDATWFNTTDVTAKNVTHPYSSAGSFSVSLSVTNSSGLSSPATITNTTKLANYINASATLPIPVFTGTPTFGHEPQNVQFNDSTSGTGIQYWNWSFGDGNWFNTTDVTAKNVTHPYTAIGSYTVSLSVTNSSGILSPATVTNTTSIANYINISAALPIPVFTGNPTSGHAPLSVLFNDSTSGTGIQYWNWSFGDTTWSNTTDVTAKNVTHLYLSAGSYTVNLSVTNSSGLSSPATITNTTSILNYISITGPLPVPSFTGSPRGGNATLVVQFNDTSISPGITAWNWSFGDSGWSNTTNVLLRNATHQYSVQGSYTVNLSVTNSSGSNTTSQTGYIVVGPPLPIPDFTGSPTHGNPPLAVQFNDTSTSPGINSWNWSFGDNIWFNTTDITVRNASHTYSSTGTFTVNLTVTNTTGVNTTSRSGYISTLPSLPIPAFTGSPVSGLAPLFVQFTDTSTSPGINSWNWSFGDGSWFNTSDATQRNANYTYVNAGSYTVSLSVSNTSGTNTTTRNGFITATSSSSSAPASPGSSGVSSSVGGSTAVTLSSVPSGQTAIFSFDQNPNPVQPVAVIQVQVVPSQNLGTVEVIALPATIGKPLEGTVAGYILINLVGVNPDAVDHGVITFSVIEEWLGNHQVNPANIVLMREHNNQWTALPTTFDHQDGDYYYFDATTPGFSYFAVVAQSPGTTPGATVKSTPAPAITPITPVVTTVPTYAIVQRTPIVSPVTVGTTAVPATSAPSTSSGIPINVFAAIGGIVIVLGGILLIRRWWIRRQNPALFRKYD</sequence>
<dbReference type="PANTHER" id="PTHR36842:SF1">
    <property type="entry name" value="PROTEIN TOLB"/>
    <property type="match status" value="1"/>
</dbReference>
<dbReference type="FunFam" id="2.60.40.10:FF:000270">
    <property type="entry name" value="Cell surface protein"/>
    <property type="match status" value="1"/>
</dbReference>
<keyword evidence="2" id="KW-0812">Transmembrane</keyword>
<evidence type="ECO:0000313" key="5">
    <source>
        <dbReference type="Proteomes" id="UP000002408"/>
    </source>
</evidence>
<dbReference type="InterPro" id="IPR026453">
    <property type="entry name" value="PGF_pre_PGF"/>
</dbReference>
<dbReference type="NCBIfam" id="TIGR04213">
    <property type="entry name" value="PGF_pre_PGF"/>
    <property type="match status" value="1"/>
</dbReference>
<feature type="region of interest" description="Disordered" evidence="1">
    <location>
        <begin position="1507"/>
        <end position="1535"/>
    </location>
</feature>
<dbReference type="eggNOG" id="arCOG02508">
    <property type="taxonomic scope" value="Archaea"/>
</dbReference>
<dbReference type="HOGENOM" id="CLU_238529_0_0_2"/>
<feature type="domain" description="PKD" evidence="3">
    <location>
        <begin position="775"/>
        <end position="847"/>
    </location>
</feature>
<dbReference type="STRING" id="456442.Mboo_1069"/>
<feature type="transmembrane region" description="Helical" evidence="2">
    <location>
        <begin position="1745"/>
        <end position="1766"/>
    </location>
</feature>
<feature type="domain" description="PKD" evidence="3">
    <location>
        <begin position="1063"/>
        <end position="1143"/>
    </location>
</feature>
<evidence type="ECO:0000256" key="2">
    <source>
        <dbReference type="SAM" id="Phobius"/>
    </source>
</evidence>
<feature type="domain" description="PKD" evidence="3">
    <location>
        <begin position="1159"/>
        <end position="1239"/>
    </location>
</feature>
<dbReference type="eggNOG" id="arCOG02516">
    <property type="taxonomic scope" value="Archaea"/>
</dbReference>
<reference evidence="5" key="1">
    <citation type="journal article" date="2015" name="Microbiology">
        <title>Genome of Methanoregula boonei 6A8 reveals adaptations to oligotrophic peatland environments.</title>
        <authorList>
            <person name="Braeuer S."/>
            <person name="Cadillo-Quiroz H."/>
            <person name="Kyrpides N."/>
            <person name="Woyke T."/>
            <person name="Goodwin L."/>
            <person name="Detter C."/>
            <person name="Podell S."/>
            <person name="Yavitt J.B."/>
            <person name="Zinder S.H."/>
        </authorList>
    </citation>
    <scope>NUCLEOTIDE SEQUENCE [LARGE SCALE GENOMIC DNA]</scope>
    <source>
        <strain evidence="5">DSM 21154 / JCM 14090 / 6A8</strain>
    </source>
</reference>
<feature type="domain" description="PKD" evidence="3">
    <location>
        <begin position="679"/>
        <end position="759"/>
    </location>
</feature>
<feature type="domain" description="PKD" evidence="3">
    <location>
        <begin position="967"/>
        <end position="1047"/>
    </location>
</feature>
<dbReference type="MEROPS" id="S08.017"/>
<dbReference type="eggNOG" id="arCOG03607">
    <property type="taxonomic scope" value="Archaea"/>
</dbReference>
<evidence type="ECO:0000256" key="1">
    <source>
        <dbReference type="SAM" id="MobiDB-lite"/>
    </source>
</evidence>
<dbReference type="KEGG" id="mbn:Mboo_1069"/>
<feature type="domain" description="PKD" evidence="3">
    <location>
        <begin position="595"/>
        <end position="679"/>
    </location>
</feature>
<proteinExistence type="predicted"/>
<name>A7I776_METB6</name>
<evidence type="ECO:0000259" key="3">
    <source>
        <dbReference type="PROSITE" id="PS50093"/>
    </source>
</evidence>
<dbReference type="Gene3D" id="2.60.40.10">
    <property type="entry name" value="Immunoglobulins"/>
    <property type="match status" value="10"/>
</dbReference>
<gene>
    <name evidence="4" type="ordered locus">Mboo_1069</name>
</gene>
<dbReference type="InterPro" id="IPR035986">
    <property type="entry name" value="PKD_dom_sf"/>
</dbReference>
<dbReference type="SUPFAM" id="SSF49299">
    <property type="entry name" value="PKD domain"/>
    <property type="match status" value="10"/>
</dbReference>
<dbReference type="Proteomes" id="UP000002408">
    <property type="component" value="Chromosome"/>
</dbReference>
<keyword evidence="5" id="KW-1185">Reference proteome</keyword>
<keyword evidence="2" id="KW-0472">Membrane</keyword>
<dbReference type="PROSITE" id="PS50093">
    <property type="entry name" value="PKD"/>
    <property type="match status" value="10"/>
</dbReference>
<feature type="domain" description="PKD" evidence="3">
    <location>
        <begin position="1344"/>
        <end position="1426"/>
    </location>
</feature>
<dbReference type="SMART" id="SM00089">
    <property type="entry name" value="PKD"/>
    <property type="match status" value="10"/>
</dbReference>
<protein>
    <submittedName>
        <fullName evidence="4">PKD domain containing protein</fullName>
    </submittedName>
</protein>
<feature type="domain" description="PKD" evidence="3">
    <location>
        <begin position="1433"/>
        <end position="1522"/>
    </location>
</feature>
<feature type="domain" description="PKD" evidence="3">
    <location>
        <begin position="1255"/>
        <end position="1339"/>
    </location>
</feature>
<dbReference type="Pfam" id="PF18911">
    <property type="entry name" value="PKD_4"/>
    <property type="match status" value="10"/>
</dbReference>
<accession>A7I776</accession>
<dbReference type="InterPro" id="IPR013783">
    <property type="entry name" value="Ig-like_fold"/>
</dbReference>
<feature type="domain" description="PKD" evidence="3">
    <location>
        <begin position="871"/>
        <end position="951"/>
    </location>
</feature>
<evidence type="ECO:0000313" key="4">
    <source>
        <dbReference type="EMBL" id="ABS55587.1"/>
    </source>
</evidence>
<dbReference type="EMBL" id="CP000780">
    <property type="protein sequence ID" value="ABS55587.1"/>
    <property type="molecule type" value="Genomic_DNA"/>
</dbReference>
<keyword evidence="2" id="KW-1133">Transmembrane helix</keyword>
<organism evidence="4 5">
    <name type="scientific">Methanoregula boonei (strain DSM 21154 / JCM 14090 / 6A8)</name>
    <dbReference type="NCBI Taxonomy" id="456442"/>
    <lineage>
        <taxon>Archaea</taxon>
        <taxon>Methanobacteriati</taxon>
        <taxon>Methanobacteriota</taxon>
        <taxon>Stenosarchaea group</taxon>
        <taxon>Methanomicrobia</taxon>
        <taxon>Methanomicrobiales</taxon>
        <taxon>Methanoregulaceae</taxon>
        <taxon>Methanoregula</taxon>
    </lineage>
</organism>
<dbReference type="eggNOG" id="arCOG02540">
    <property type="taxonomic scope" value="Archaea"/>
</dbReference>
<dbReference type="InterPro" id="IPR022409">
    <property type="entry name" value="PKD/Chitinase_dom"/>
</dbReference>
<dbReference type="InterPro" id="IPR000601">
    <property type="entry name" value="PKD_dom"/>
</dbReference>
<dbReference type="CDD" id="cd00146">
    <property type="entry name" value="PKD"/>
    <property type="match status" value="9"/>
</dbReference>